<feature type="compositionally biased region" description="Low complexity" evidence="1">
    <location>
        <begin position="608"/>
        <end position="621"/>
    </location>
</feature>
<evidence type="ECO:0000313" key="4">
    <source>
        <dbReference type="Proteomes" id="UP000094020"/>
    </source>
</evidence>
<accession>A0A1B9HZT7</accession>
<feature type="compositionally biased region" description="Low complexity" evidence="1">
    <location>
        <begin position="542"/>
        <end position="555"/>
    </location>
</feature>
<feature type="compositionally biased region" description="Polar residues" evidence="1">
    <location>
        <begin position="63"/>
        <end position="101"/>
    </location>
</feature>
<dbReference type="STRING" id="1296096.A0A1B9HZT7"/>
<organism evidence="2">
    <name type="scientific">Kwoniella pini CBS 10737</name>
    <dbReference type="NCBI Taxonomy" id="1296096"/>
    <lineage>
        <taxon>Eukaryota</taxon>
        <taxon>Fungi</taxon>
        <taxon>Dikarya</taxon>
        <taxon>Basidiomycota</taxon>
        <taxon>Agaricomycotina</taxon>
        <taxon>Tremellomycetes</taxon>
        <taxon>Tremellales</taxon>
        <taxon>Cryptococcaceae</taxon>
        <taxon>Kwoniella</taxon>
    </lineage>
</organism>
<reference evidence="3" key="2">
    <citation type="submission" date="2013-07" db="EMBL/GenBank/DDBJ databases">
        <authorList>
            <consortium name="The Broad Institute Genome Sequencing Platform"/>
            <person name="Cuomo C."/>
            <person name="Litvintseva A."/>
            <person name="Chen Y."/>
            <person name="Heitman J."/>
            <person name="Sun S."/>
            <person name="Springer D."/>
            <person name="Dromer F."/>
            <person name="Young S.K."/>
            <person name="Zeng Q."/>
            <person name="Gargeya S."/>
            <person name="Fitzgerald M."/>
            <person name="Abouelleil A."/>
            <person name="Alvarado L."/>
            <person name="Berlin A.M."/>
            <person name="Chapman S.B."/>
            <person name="Dewar J."/>
            <person name="Goldberg J."/>
            <person name="Griggs A."/>
            <person name="Gujja S."/>
            <person name="Hansen M."/>
            <person name="Howarth C."/>
            <person name="Imamovic A."/>
            <person name="Larimer J."/>
            <person name="McCowan C."/>
            <person name="Murphy C."/>
            <person name="Pearson M."/>
            <person name="Priest M."/>
            <person name="Roberts A."/>
            <person name="Saif S."/>
            <person name="Shea T."/>
            <person name="Sykes S."/>
            <person name="Wortman J."/>
            <person name="Nusbaum C."/>
            <person name="Birren B."/>
        </authorList>
    </citation>
    <scope>NUCLEOTIDE SEQUENCE</scope>
    <source>
        <strain evidence="3">CBS 10737</strain>
    </source>
</reference>
<gene>
    <name evidence="2" type="ORF">I206_05577</name>
    <name evidence="3" type="ORF">I206_106877</name>
</gene>
<dbReference type="AlphaFoldDB" id="A0A1B9HZT7"/>
<reference evidence="2" key="1">
    <citation type="submission" date="2013-07" db="EMBL/GenBank/DDBJ databases">
        <title>The Genome Sequence of Cryptococcus pinus CBS10737.</title>
        <authorList>
            <consortium name="The Broad Institute Genome Sequencing Platform"/>
            <person name="Cuomo C."/>
            <person name="Litvintseva A."/>
            <person name="Chen Y."/>
            <person name="Heitman J."/>
            <person name="Sun S."/>
            <person name="Springer D."/>
            <person name="Dromer F."/>
            <person name="Young S.K."/>
            <person name="Zeng Q."/>
            <person name="Gargeya S."/>
            <person name="Fitzgerald M."/>
            <person name="Abouelleil A."/>
            <person name="Alvarado L."/>
            <person name="Berlin A.M."/>
            <person name="Chapman S.B."/>
            <person name="Dewar J."/>
            <person name="Goldberg J."/>
            <person name="Griggs A."/>
            <person name="Gujja S."/>
            <person name="Hansen M."/>
            <person name="Howarth C."/>
            <person name="Imamovic A."/>
            <person name="Larimer J."/>
            <person name="McCowan C."/>
            <person name="Murphy C."/>
            <person name="Pearson M."/>
            <person name="Priest M."/>
            <person name="Roberts A."/>
            <person name="Saif S."/>
            <person name="Shea T."/>
            <person name="Sykes S."/>
            <person name="Wortman J."/>
            <person name="Nusbaum C."/>
            <person name="Birren B."/>
        </authorList>
    </citation>
    <scope>NUCLEOTIDE SEQUENCE [LARGE SCALE GENOMIC DNA]</scope>
    <source>
        <strain evidence="2">CBS 10737</strain>
    </source>
</reference>
<dbReference type="RefSeq" id="XP_019010015.1">
    <property type="nucleotide sequence ID" value="XM_019157297.1"/>
</dbReference>
<reference evidence="2" key="3">
    <citation type="submission" date="2016-07" db="EMBL/GenBank/DDBJ databases">
        <title>Evolution of pathogenesis and genome organization in the Tremellales.</title>
        <authorList>
            <person name="Cuomo C."/>
            <person name="Litvintseva A."/>
            <person name="Heitman J."/>
            <person name="Chen Y."/>
            <person name="Sun S."/>
            <person name="Springer D."/>
            <person name="Dromer F."/>
            <person name="Young S."/>
            <person name="Zeng Q."/>
            <person name="Chapman S."/>
            <person name="Gujja S."/>
            <person name="Saif S."/>
            <person name="Birren B."/>
        </authorList>
    </citation>
    <scope>NUCLEOTIDE SEQUENCE</scope>
    <source>
        <strain evidence="2">CBS 10737</strain>
    </source>
</reference>
<dbReference type="OrthoDB" id="2564636at2759"/>
<feature type="compositionally biased region" description="Low complexity" evidence="1">
    <location>
        <begin position="582"/>
        <end position="599"/>
    </location>
</feature>
<feature type="compositionally biased region" description="Low complexity" evidence="1">
    <location>
        <begin position="261"/>
        <end position="277"/>
    </location>
</feature>
<dbReference type="KEGG" id="kpin:30173946"/>
<evidence type="ECO:0000313" key="3">
    <source>
        <dbReference type="EMBL" id="WWC72913.1"/>
    </source>
</evidence>
<feature type="compositionally biased region" description="Basic residues" evidence="1">
    <location>
        <begin position="717"/>
        <end position="730"/>
    </location>
</feature>
<dbReference type="GeneID" id="30173946"/>
<protein>
    <submittedName>
        <fullName evidence="2">Uncharacterized protein</fullName>
    </submittedName>
</protein>
<reference evidence="3" key="4">
    <citation type="submission" date="2024-02" db="EMBL/GenBank/DDBJ databases">
        <title>Comparative genomics of Cryptococcus and Kwoniella reveals pathogenesis evolution and contrasting modes of karyotype evolution via chromosome fusion or intercentromeric recombination.</title>
        <authorList>
            <person name="Coelho M.A."/>
            <person name="David-Palma M."/>
            <person name="Shea T."/>
            <person name="Bowers K."/>
            <person name="McGinley-Smith S."/>
            <person name="Mohammad A.W."/>
            <person name="Gnirke A."/>
            <person name="Yurkov A.M."/>
            <person name="Nowrousian M."/>
            <person name="Sun S."/>
            <person name="Cuomo C.A."/>
            <person name="Heitman J."/>
        </authorList>
    </citation>
    <scope>NUCLEOTIDE SEQUENCE</scope>
    <source>
        <strain evidence="3">CBS 10737</strain>
    </source>
</reference>
<name>A0A1B9HZT7_9TREE</name>
<feature type="compositionally biased region" description="Low complexity" evidence="1">
    <location>
        <begin position="24"/>
        <end position="44"/>
    </location>
</feature>
<feature type="compositionally biased region" description="Polar residues" evidence="1">
    <location>
        <begin position="304"/>
        <end position="335"/>
    </location>
</feature>
<feature type="region of interest" description="Disordered" evidence="1">
    <location>
        <begin position="1"/>
        <end position="134"/>
    </location>
</feature>
<feature type="compositionally biased region" description="Polar residues" evidence="1">
    <location>
        <begin position="13"/>
        <end position="23"/>
    </location>
</feature>
<feature type="region of interest" description="Disordered" evidence="1">
    <location>
        <begin position="251"/>
        <end position="335"/>
    </location>
</feature>
<evidence type="ECO:0000256" key="1">
    <source>
        <dbReference type="SAM" id="MobiDB-lite"/>
    </source>
</evidence>
<feature type="region of interest" description="Disordered" evidence="1">
    <location>
        <begin position="707"/>
        <end position="730"/>
    </location>
</feature>
<evidence type="ECO:0000313" key="2">
    <source>
        <dbReference type="EMBL" id="OCF48796.1"/>
    </source>
</evidence>
<feature type="compositionally biased region" description="Basic and acidic residues" evidence="1">
    <location>
        <begin position="104"/>
        <end position="134"/>
    </location>
</feature>
<dbReference type="EMBL" id="KI894013">
    <property type="protein sequence ID" value="OCF48796.1"/>
    <property type="molecule type" value="Genomic_DNA"/>
</dbReference>
<feature type="region of interest" description="Disordered" evidence="1">
    <location>
        <begin position="537"/>
        <end position="675"/>
    </location>
</feature>
<proteinExistence type="predicted"/>
<sequence length="730" mass="78622">MSAAISPAPISDNFINSKAQFSRRSTSYDMSNSNSSSFIRRGSSTLAVVPENYDHHPVKPPTKQISPPSAYNQQQPMQAQRKSTQRSVSDVTPSLNSSSAGSLREMDKALEMKMRRTSPEKGKSKELPRTASERRRRADWAIDLVETSQGAEIWSEDQRVILVLGETTPASLAPILYDPAFSETLLLVGSFEPLPSIEALLSPSHLMSSSPNQQIFPTVQPFTPSIESNDTDAHALTVLLAQAASLAQQFRSKPRGSISFPRPRAGSNASSSASNSPPSTPPMRKRVLSNFGSTSGSASNRSSIDSTMGTNDRQRSISMYDTSNDSTPKAKNRLTSFGRDSIFGGFRRGSDASDFSGSPANSSSGQSGSLFDAVINFIPDMKNYKPERALQDMLHQAVVITTGIMPSLTRQYGKSSNNFEMPISVLHVLPKIMPTPLPSVIESFLLSLLPTFQLRCPREIFGSVVTTPVWLSPFVETNSTMNNKGTTFTGEDVSGTQVLLFGGIRCPYQVLGSAEDFRPRAFLANWSDCISMPGLIAEARRPSSNPTTSSRPSASGRPSIGHDRHLSSPPSVPYNSTQARTPPRSRSPSPSKNLNLLPSGRSSPTSIPRSMSMPMPNTSSMKRSKLNVSHTPPMSSEVDLPQTSPTKEIPAIATTSNGQSPPTPDLDSSVNSSSCASSFALGETASGRGSEQGGEVSGENVKIVNHTELAGTGKNSVHTKKGLKSWFKRK</sequence>
<dbReference type="Proteomes" id="UP000094020">
    <property type="component" value="Chromosome 10"/>
</dbReference>
<dbReference type="EMBL" id="CP144528">
    <property type="protein sequence ID" value="WWC72913.1"/>
    <property type="molecule type" value="Genomic_DNA"/>
</dbReference>
<feature type="compositionally biased region" description="Low complexity" evidence="1">
    <location>
        <begin position="293"/>
        <end position="303"/>
    </location>
</feature>
<keyword evidence="4" id="KW-1185">Reference proteome</keyword>